<feature type="region of interest" description="Disordered" evidence="1">
    <location>
        <begin position="1"/>
        <end position="31"/>
    </location>
</feature>
<gene>
    <name evidence="2" type="ORF">C1280_29475</name>
</gene>
<keyword evidence="3" id="KW-1185">Reference proteome</keyword>
<accession>A0A2Z3H1R3</accession>
<dbReference type="Proteomes" id="UP000245802">
    <property type="component" value="Chromosome"/>
</dbReference>
<dbReference type="Pfam" id="PF05635">
    <property type="entry name" value="23S_rRNA_IVP"/>
    <property type="match status" value="1"/>
</dbReference>
<sequence length="146" mass="15538">MGADSPVSSSDSEFRVPHSALPKGSALPKKSPDLRVRTKAFALRVMRLVDTLPATRSGDVIGKQLLRSATSVGANYRAACRGRSPAEFVAKLGVVEEEADESAYWFELLTEGGLVKPEALADLHAEAGEIVAMVVASIKTTRNGTR</sequence>
<protein>
    <submittedName>
        <fullName evidence="2">Four helix bundle protein</fullName>
    </submittedName>
</protein>
<organism evidence="2 3">
    <name type="scientific">Gemmata obscuriglobus</name>
    <dbReference type="NCBI Taxonomy" id="114"/>
    <lineage>
        <taxon>Bacteria</taxon>
        <taxon>Pseudomonadati</taxon>
        <taxon>Planctomycetota</taxon>
        <taxon>Planctomycetia</taxon>
        <taxon>Gemmatales</taxon>
        <taxon>Gemmataceae</taxon>
        <taxon>Gemmata</taxon>
    </lineage>
</organism>
<reference evidence="2 3" key="1">
    <citation type="submission" date="2018-01" db="EMBL/GenBank/DDBJ databases">
        <title>G. obscuriglobus.</title>
        <authorList>
            <person name="Franke J."/>
            <person name="Blomberg W."/>
            <person name="Selmecki A."/>
        </authorList>
    </citation>
    <scope>NUCLEOTIDE SEQUENCE [LARGE SCALE GENOMIC DNA]</scope>
    <source>
        <strain evidence="2 3">DSM 5831</strain>
    </source>
</reference>
<dbReference type="AlphaFoldDB" id="A0A2Z3H1R3"/>
<dbReference type="InterPro" id="IPR036583">
    <property type="entry name" value="23S_rRNA_IVS_sf"/>
</dbReference>
<dbReference type="SUPFAM" id="SSF158446">
    <property type="entry name" value="IVS-encoded protein-like"/>
    <property type="match status" value="1"/>
</dbReference>
<name>A0A2Z3H1R3_9BACT</name>
<dbReference type="PANTHER" id="PTHR38471">
    <property type="entry name" value="FOUR HELIX BUNDLE PROTEIN"/>
    <property type="match status" value="1"/>
</dbReference>
<evidence type="ECO:0000256" key="1">
    <source>
        <dbReference type="SAM" id="MobiDB-lite"/>
    </source>
</evidence>
<dbReference type="InterPro" id="IPR012657">
    <property type="entry name" value="23S_rRNA-intervening_sequence"/>
</dbReference>
<proteinExistence type="predicted"/>
<dbReference type="KEGG" id="gog:C1280_29475"/>
<dbReference type="Gene3D" id="1.20.1440.60">
    <property type="entry name" value="23S rRNA-intervening sequence"/>
    <property type="match status" value="1"/>
</dbReference>
<dbReference type="PANTHER" id="PTHR38471:SF2">
    <property type="entry name" value="FOUR HELIX BUNDLE PROTEIN"/>
    <property type="match status" value="1"/>
</dbReference>
<dbReference type="OrthoDB" id="285993at2"/>
<dbReference type="NCBIfam" id="TIGR02436">
    <property type="entry name" value="four helix bundle protein"/>
    <property type="match status" value="1"/>
</dbReference>
<evidence type="ECO:0000313" key="2">
    <source>
        <dbReference type="EMBL" id="AWM40709.1"/>
    </source>
</evidence>
<feature type="compositionally biased region" description="Polar residues" evidence="1">
    <location>
        <begin position="1"/>
        <end position="11"/>
    </location>
</feature>
<dbReference type="EMBL" id="CP025958">
    <property type="protein sequence ID" value="AWM40709.1"/>
    <property type="molecule type" value="Genomic_DNA"/>
</dbReference>
<evidence type="ECO:0000313" key="3">
    <source>
        <dbReference type="Proteomes" id="UP000245802"/>
    </source>
</evidence>